<dbReference type="GO" id="GO:0020037">
    <property type="term" value="F:heme binding"/>
    <property type="evidence" value="ECO:0007669"/>
    <property type="project" value="TreeGrafter"/>
</dbReference>
<keyword evidence="2" id="KW-1003">Cell membrane</keyword>
<evidence type="ECO:0000256" key="2">
    <source>
        <dbReference type="ARBA" id="ARBA00022475"/>
    </source>
</evidence>
<dbReference type="PANTHER" id="PTHR30485">
    <property type="entry name" value="NI/FE-HYDROGENASE 1 B-TYPE CYTOCHROME SUBUNIT"/>
    <property type="match status" value="1"/>
</dbReference>
<reference evidence="8 9" key="1">
    <citation type="submission" date="2017-03" db="EMBL/GenBank/DDBJ databases">
        <title>Lifting the veil on microbial sulfur biogeochemistry in mining wastewaters.</title>
        <authorList>
            <person name="Kantor R.S."/>
            <person name="Colenbrander Nelson T."/>
            <person name="Marshall S."/>
            <person name="Bennett D."/>
            <person name="Apte S."/>
            <person name="Camacho D."/>
            <person name="Thomas B.C."/>
            <person name="Warren L.A."/>
            <person name="Banfield J.F."/>
        </authorList>
    </citation>
    <scope>NUCLEOTIDE SEQUENCE [LARGE SCALE GENOMIC DNA]</scope>
    <source>
        <strain evidence="8">32-68-21</strain>
    </source>
</reference>
<keyword evidence="3 6" id="KW-0812">Transmembrane</keyword>
<dbReference type="Proteomes" id="UP000216147">
    <property type="component" value="Unassembled WGS sequence"/>
</dbReference>
<proteinExistence type="predicted"/>
<organism evidence="8 9">
    <name type="scientific">Brevundimonas subvibrioides</name>
    <dbReference type="NCBI Taxonomy" id="74313"/>
    <lineage>
        <taxon>Bacteria</taxon>
        <taxon>Pseudomonadati</taxon>
        <taxon>Pseudomonadota</taxon>
        <taxon>Alphaproteobacteria</taxon>
        <taxon>Caulobacterales</taxon>
        <taxon>Caulobacteraceae</taxon>
        <taxon>Brevundimonas</taxon>
    </lineage>
</organism>
<name>A0A258HME4_9CAUL</name>
<accession>A0A258HME4</accession>
<evidence type="ECO:0000256" key="3">
    <source>
        <dbReference type="ARBA" id="ARBA00022692"/>
    </source>
</evidence>
<evidence type="ECO:0000313" key="9">
    <source>
        <dbReference type="Proteomes" id="UP000216147"/>
    </source>
</evidence>
<dbReference type="GO" id="GO:0009055">
    <property type="term" value="F:electron transfer activity"/>
    <property type="evidence" value="ECO:0007669"/>
    <property type="project" value="InterPro"/>
</dbReference>
<keyword evidence="4 6" id="KW-1133">Transmembrane helix</keyword>
<feature type="domain" description="Cytochrome b561 bacterial/Ni-hydrogenase" evidence="7">
    <location>
        <begin position="21"/>
        <end position="182"/>
    </location>
</feature>
<dbReference type="GO" id="GO:0005886">
    <property type="term" value="C:plasma membrane"/>
    <property type="evidence" value="ECO:0007669"/>
    <property type="project" value="UniProtKB-SubCell"/>
</dbReference>
<evidence type="ECO:0000256" key="6">
    <source>
        <dbReference type="SAM" id="Phobius"/>
    </source>
</evidence>
<protein>
    <submittedName>
        <fullName evidence="8">Cytochrome B</fullName>
    </submittedName>
</protein>
<feature type="transmembrane region" description="Helical" evidence="6">
    <location>
        <begin position="112"/>
        <end position="132"/>
    </location>
</feature>
<evidence type="ECO:0000256" key="4">
    <source>
        <dbReference type="ARBA" id="ARBA00022989"/>
    </source>
</evidence>
<gene>
    <name evidence="8" type="ORF">B7Y86_04680</name>
</gene>
<evidence type="ECO:0000313" key="8">
    <source>
        <dbReference type="EMBL" id="OYX57774.1"/>
    </source>
</evidence>
<keyword evidence="5 6" id="KW-0472">Membrane</keyword>
<sequence>MGLGGGPVVPSPATTHRRTKVWDPVVRLFHWTLVTGIVANLTVFRELKPVHRYVGYVIVAAIVIRLVWGFVGPRHARFSDFVTGPRRLAGYLKAMIQRQEPRYIGHNPAGGLMMAALILLSLFCGVTGWMMGLDAFWGAPWLEATHETAANTIMALAILHVLAALVESWRHRENLVMSMVTGWKRAASGTDVDHASPPR</sequence>
<dbReference type="PANTHER" id="PTHR30485:SF2">
    <property type="entry name" value="BLL0597 PROTEIN"/>
    <property type="match status" value="1"/>
</dbReference>
<dbReference type="Pfam" id="PF01292">
    <property type="entry name" value="Ni_hydr_CYTB"/>
    <property type="match status" value="1"/>
</dbReference>
<dbReference type="InterPro" id="IPR051542">
    <property type="entry name" value="Hydrogenase_cytochrome"/>
</dbReference>
<dbReference type="SUPFAM" id="SSF81342">
    <property type="entry name" value="Transmembrane di-heme cytochromes"/>
    <property type="match status" value="1"/>
</dbReference>
<dbReference type="AlphaFoldDB" id="A0A258HME4"/>
<evidence type="ECO:0000256" key="5">
    <source>
        <dbReference type="ARBA" id="ARBA00023136"/>
    </source>
</evidence>
<dbReference type="InterPro" id="IPR016174">
    <property type="entry name" value="Di-haem_cyt_TM"/>
</dbReference>
<comment type="subcellular location">
    <subcellularLocation>
        <location evidence="1">Cell membrane</location>
        <topology evidence="1">Multi-pass membrane protein</topology>
    </subcellularLocation>
</comment>
<evidence type="ECO:0000259" key="7">
    <source>
        <dbReference type="Pfam" id="PF01292"/>
    </source>
</evidence>
<feature type="transmembrane region" description="Helical" evidence="6">
    <location>
        <begin position="152"/>
        <end position="169"/>
    </location>
</feature>
<evidence type="ECO:0000256" key="1">
    <source>
        <dbReference type="ARBA" id="ARBA00004651"/>
    </source>
</evidence>
<dbReference type="Gene3D" id="1.20.950.20">
    <property type="entry name" value="Transmembrane di-heme cytochromes, Chain C"/>
    <property type="match status" value="1"/>
</dbReference>
<dbReference type="GO" id="GO:0022904">
    <property type="term" value="P:respiratory electron transport chain"/>
    <property type="evidence" value="ECO:0007669"/>
    <property type="project" value="InterPro"/>
</dbReference>
<feature type="transmembrane region" description="Helical" evidence="6">
    <location>
        <begin position="53"/>
        <end position="71"/>
    </location>
</feature>
<dbReference type="InterPro" id="IPR011577">
    <property type="entry name" value="Cyt_b561_bac/Ni-Hgenase"/>
</dbReference>
<comment type="caution">
    <text evidence="8">The sequence shown here is derived from an EMBL/GenBank/DDBJ whole genome shotgun (WGS) entry which is preliminary data.</text>
</comment>
<dbReference type="EMBL" id="NCEQ01000004">
    <property type="protein sequence ID" value="OYX57774.1"/>
    <property type="molecule type" value="Genomic_DNA"/>
</dbReference>